<dbReference type="Pfam" id="PF12974">
    <property type="entry name" value="Phosphonate-bd"/>
    <property type="match status" value="1"/>
</dbReference>
<dbReference type="InterPro" id="IPR005770">
    <property type="entry name" value="PhnD"/>
</dbReference>
<comment type="caution">
    <text evidence="4">The sequence shown here is derived from an EMBL/GenBank/DDBJ whole genome shotgun (WGS) entry which is preliminary data.</text>
</comment>
<dbReference type="RefSeq" id="WP_052219071.1">
    <property type="nucleotide sequence ID" value="NZ_LGTE01000036.1"/>
</dbReference>
<dbReference type="GO" id="GO:0043190">
    <property type="term" value="C:ATP-binding cassette (ABC) transporter complex"/>
    <property type="evidence" value="ECO:0007669"/>
    <property type="project" value="InterPro"/>
</dbReference>
<dbReference type="SUPFAM" id="SSF53850">
    <property type="entry name" value="Periplasmic binding protein-like II"/>
    <property type="match status" value="1"/>
</dbReference>
<dbReference type="Gene3D" id="3.40.190.10">
    <property type="entry name" value="Periplasmic binding protein-like II"/>
    <property type="match status" value="2"/>
</dbReference>
<dbReference type="GO" id="GO:0055085">
    <property type="term" value="P:transmembrane transport"/>
    <property type="evidence" value="ECO:0007669"/>
    <property type="project" value="InterPro"/>
</dbReference>
<evidence type="ECO:0000256" key="1">
    <source>
        <dbReference type="ARBA" id="ARBA00007162"/>
    </source>
</evidence>
<accession>A0A0L6VYR6</accession>
<proteinExistence type="inferred from homology"/>
<dbReference type="SMART" id="SM00062">
    <property type="entry name" value="PBPb"/>
    <property type="match status" value="1"/>
</dbReference>
<organism evidence="4 5">
    <name type="scientific">Thermincola ferriacetica</name>
    <dbReference type="NCBI Taxonomy" id="281456"/>
    <lineage>
        <taxon>Bacteria</taxon>
        <taxon>Bacillati</taxon>
        <taxon>Bacillota</taxon>
        <taxon>Clostridia</taxon>
        <taxon>Eubacteriales</taxon>
        <taxon>Thermincolaceae</taxon>
        <taxon>Thermincola</taxon>
    </lineage>
</organism>
<keyword evidence="2" id="KW-0732">Signal</keyword>
<evidence type="ECO:0000256" key="2">
    <source>
        <dbReference type="ARBA" id="ARBA00022729"/>
    </source>
</evidence>
<evidence type="ECO:0000259" key="3">
    <source>
        <dbReference type="SMART" id="SM00062"/>
    </source>
</evidence>
<dbReference type="AlphaFoldDB" id="A0A0L6VYR6"/>
<gene>
    <name evidence="4" type="ORF">Tfer_3141</name>
</gene>
<dbReference type="PATRIC" id="fig|281456.6.peg.3296"/>
<keyword evidence="5" id="KW-1185">Reference proteome</keyword>
<dbReference type="PANTHER" id="PTHR35841:SF1">
    <property type="entry name" value="PHOSPHONATES-BINDING PERIPLASMIC PROTEIN"/>
    <property type="match status" value="1"/>
</dbReference>
<comment type="similarity">
    <text evidence="1">Belongs to the phosphate/phosphite/phosphonate binding protein family.</text>
</comment>
<dbReference type="NCBIfam" id="TIGR01098">
    <property type="entry name" value="3A0109s03R"/>
    <property type="match status" value="1"/>
</dbReference>
<dbReference type="InterPro" id="IPR001638">
    <property type="entry name" value="Solute-binding_3/MltF_N"/>
</dbReference>
<dbReference type="Proteomes" id="UP000037175">
    <property type="component" value="Unassembled WGS sequence"/>
</dbReference>
<protein>
    <submittedName>
        <fullName evidence="4">Phosphonate ABC transporter periplasmic phosphonate-binding protein</fullName>
    </submittedName>
</protein>
<feature type="domain" description="Solute-binding protein family 3/N-terminal" evidence="3">
    <location>
        <begin position="42"/>
        <end position="278"/>
    </location>
</feature>
<sequence length="298" mass="32771" precursor="true">MKTLLKIICLTVLVLAFGMLLIGCSGKTVNSSSEKKAAITKVLRVGLVPNQAPDKIKAKYEPFKDYLSSKLGMKVELFVANNYAGVVEAMASNKLDMAYFGGLTYVQARQKVPVHPIVTEVDSETKTTKYYSLIIAPADSPVKTLADLKGKIFAFGDISSTSGSLYPRIMLDKAGLKVPDDFANVIYTGKHDATALAVQNGKVDAGGLEGRILNRLITEGKIDKSKIKVLAKSDYIEGYPWVVLDSMDKELENKIINAFLTMNDKKLLKLMNAVRYEKVTAEDYKYIEEQAARLGLLK</sequence>
<dbReference type="PROSITE" id="PS51257">
    <property type="entry name" value="PROKAR_LIPOPROTEIN"/>
    <property type="match status" value="1"/>
</dbReference>
<evidence type="ECO:0000313" key="4">
    <source>
        <dbReference type="EMBL" id="KNZ68313.1"/>
    </source>
</evidence>
<evidence type="ECO:0000313" key="5">
    <source>
        <dbReference type="Proteomes" id="UP000037175"/>
    </source>
</evidence>
<reference evidence="5" key="1">
    <citation type="submission" date="2015-07" db="EMBL/GenBank/DDBJ databases">
        <title>Complete Genome of Thermincola ferriacetica strain Z-0001T.</title>
        <authorList>
            <person name="Lusk B."/>
            <person name="Badalamenti J.P."/>
            <person name="Parameswaran P."/>
            <person name="Bond D.R."/>
            <person name="Torres C.I."/>
        </authorList>
    </citation>
    <scope>NUCLEOTIDE SEQUENCE [LARGE SCALE GENOMIC DNA]</scope>
    <source>
        <strain evidence="5">Z-0001</strain>
    </source>
</reference>
<dbReference type="EMBL" id="LGTE01000036">
    <property type="protein sequence ID" value="KNZ68313.1"/>
    <property type="molecule type" value="Genomic_DNA"/>
</dbReference>
<name>A0A0L6VYR6_9FIRM</name>
<dbReference type="PANTHER" id="PTHR35841">
    <property type="entry name" value="PHOSPHONATES-BINDING PERIPLASMIC PROTEIN"/>
    <property type="match status" value="1"/>
</dbReference>